<evidence type="ECO:0000259" key="5">
    <source>
        <dbReference type="Pfam" id="PF02897"/>
    </source>
</evidence>
<dbReference type="SUPFAM" id="SSF53474">
    <property type="entry name" value="alpha/beta-Hydrolases"/>
    <property type="match status" value="1"/>
</dbReference>
<keyword evidence="1" id="KW-0645">Protease</keyword>
<dbReference type="InterPro" id="IPR001375">
    <property type="entry name" value="Peptidase_S9_cat"/>
</dbReference>
<dbReference type="PANTHER" id="PTHR42881:SF13">
    <property type="entry name" value="PROLYL ENDOPEPTIDASE"/>
    <property type="match status" value="1"/>
</dbReference>
<name>A9E683_9FLAO</name>
<dbReference type="eggNOG" id="COG1505">
    <property type="taxonomic scope" value="Bacteria"/>
</dbReference>
<keyword evidence="2" id="KW-0378">Hydrolase</keyword>
<dbReference type="GO" id="GO:0004252">
    <property type="term" value="F:serine-type endopeptidase activity"/>
    <property type="evidence" value="ECO:0007669"/>
    <property type="project" value="InterPro"/>
</dbReference>
<dbReference type="InterPro" id="IPR002470">
    <property type="entry name" value="Peptidase_S9A"/>
</dbReference>
<evidence type="ECO:0000256" key="3">
    <source>
        <dbReference type="ARBA" id="ARBA00022825"/>
    </source>
</evidence>
<dbReference type="Gene3D" id="3.40.50.1820">
    <property type="entry name" value="alpha/beta hydrolase"/>
    <property type="match status" value="1"/>
</dbReference>
<sequence>MMYTFPAFSLFLLKYFLGVIKKNEKQYTKSEIMTKNTLFIIIILTTLFTTQAQEDSYLWLEDVDSEKSLAFVNKQNKITEDKLSSIPEYQGIYEKSLEIFNSTDGIVYPSTYGEFVYNFWKDENHVRGIWRRSPKSKYLEGNPTWETLFDLDEMSKTDGVKWVYNGSNGLYPDYNRFIIYLSKGGSDASIKREFDVKTKTFIDDGFYVPESKGGVSYVDKNTLIISSDFGENTLTTSGYPRQVKLWKRGTLLKDATLLYEGEVDDIGVSGYVLRDNEMEYKCVVRYVSRTDISYIILVENQQIKLDIPSDTYPENLINNQLILRLQSDWNVNNKIYKQGSLISLNFTELLKGKKQVQLIIQPDELSSIEGVSKTKNKLLVNLLHNVNSELFIYSYVNNKWIGKKVNAPDFGRISITDLSLSSDEYFFTYSNFLTPTTLYIANAKTNTISPFKSLTPYFDSDKYKVNQFMSTSKDGTQIPYFVVSSKDMKTDGSNPTLLYAYGGFEISQRPFYSATFGTSWLDNGGVFVLANIRGGGEFGPKWHQAGLKEKRQNVFDDFYSVAEDLITKKITSPKHLGIMGGSNGGLLVGVAFTQRPDLYNAVVCQAPLLDMQRYNKLLAGASWIDEYGNPDIPEEWAYIKKYSPYHNLKKNVAYPEVFFYTSTRDDRVHPAHARKMAAKMIDMGYPVYYYENIEGGHGGSSTNKQSAKANAMRFSYLLMKLK</sequence>
<evidence type="ECO:0000256" key="1">
    <source>
        <dbReference type="ARBA" id="ARBA00022670"/>
    </source>
</evidence>
<dbReference type="PANTHER" id="PTHR42881">
    <property type="entry name" value="PROLYL ENDOPEPTIDASE"/>
    <property type="match status" value="1"/>
</dbReference>
<comment type="caution">
    <text evidence="6">The sequence shown here is derived from an EMBL/GenBank/DDBJ whole genome shotgun (WGS) entry which is preliminary data.</text>
</comment>
<gene>
    <name evidence="6" type="ORF">KAOT1_01579</name>
</gene>
<dbReference type="Proteomes" id="UP000002945">
    <property type="component" value="Unassembled WGS sequence"/>
</dbReference>
<evidence type="ECO:0000256" key="2">
    <source>
        <dbReference type="ARBA" id="ARBA00022801"/>
    </source>
</evidence>
<feature type="domain" description="Peptidase S9A N-terminal" evidence="5">
    <location>
        <begin position="51"/>
        <end position="452"/>
    </location>
</feature>
<feature type="domain" description="Peptidase S9 prolyl oligopeptidase catalytic" evidence="4">
    <location>
        <begin position="517"/>
        <end position="720"/>
    </location>
</feature>
<dbReference type="AlphaFoldDB" id="A9E683"/>
<dbReference type="Pfam" id="PF00326">
    <property type="entry name" value="Peptidase_S9"/>
    <property type="match status" value="1"/>
</dbReference>
<keyword evidence="3" id="KW-0720">Serine protease</keyword>
<evidence type="ECO:0000313" key="7">
    <source>
        <dbReference type="Proteomes" id="UP000002945"/>
    </source>
</evidence>
<dbReference type="InterPro" id="IPR029058">
    <property type="entry name" value="AB_hydrolase_fold"/>
</dbReference>
<dbReference type="SUPFAM" id="SSF50993">
    <property type="entry name" value="Peptidase/esterase 'gauge' domain"/>
    <property type="match status" value="1"/>
</dbReference>
<dbReference type="HOGENOM" id="CLU_011290_4_0_10"/>
<dbReference type="GO" id="GO:0005829">
    <property type="term" value="C:cytosol"/>
    <property type="evidence" value="ECO:0007669"/>
    <property type="project" value="TreeGrafter"/>
</dbReference>
<dbReference type="GO" id="GO:0006508">
    <property type="term" value="P:proteolysis"/>
    <property type="evidence" value="ECO:0007669"/>
    <property type="project" value="UniProtKB-KW"/>
</dbReference>
<organism evidence="6 7">
    <name type="scientific">Kordia algicida OT-1</name>
    <dbReference type="NCBI Taxonomy" id="391587"/>
    <lineage>
        <taxon>Bacteria</taxon>
        <taxon>Pseudomonadati</taxon>
        <taxon>Bacteroidota</taxon>
        <taxon>Flavobacteriia</taxon>
        <taxon>Flavobacteriales</taxon>
        <taxon>Flavobacteriaceae</taxon>
        <taxon>Kordia</taxon>
    </lineage>
</organism>
<evidence type="ECO:0000259" key="4">
    <source>
        <dbReference type="Pfam" id="PF00326"/>
    </source>
</evidence>
<dbReference type="PRINTS" id="PR00862">
    <property type="entry name" value="PROLIGOPTASE"/>
</dbReference>
<accession>A9E683</accession>
<reference evidence="6 7" key="1">
    <citation type="journal article" date="2011" name="J. Bacteriol.">
        <title>Genome sequence of the algicidal bacterium Kordia algicida OT-1.</title>
        <authorList>
            <person name="Lee H.S."/>
            <person name="Kang S.G."/>
            <person name="Kwon K.K."/>
            <person name="Lee J.H."/>
            <person name="Kim S.J."/>
        </authorList>
    </citation>
    <scope>NUCLEOTIDE SEQUENCE [LARGE SCALE GENOMIC DNA]</scope>
    <source>
        <strain evidence="6 7">OT-1</strain>
    </source>
</reference>
<dbReference type="InterPro" id="IPR051167">
    <property type="entry name" value="Prolyl_oligopep/macrocyclase"/>
</dbReference>
<proteinExistence type="predicted"/>
<evidence type="ECO:0000313" key="6">
    <source>
        <dbReference type="EMBL" id="EDP94985.1"/>
    </source>
</evidence>
<dbReference type="Pfam" id="PF02897">
    <property type="entry name" value="Peptidase_S9_N"/>
    <property type="match status" value="1"/>
</dbReference>
<keyword evidence="7" id="KW-1185">Reference proteome</keyword>
<dbReference type="STRING" id="391587.KAOT1_01579"/>
<protein>
    <submittedName>
        <fullName evidence="6">Peptidase S9, prolyl oligopeptidase active site domain protein</fullName>
    </submittedName>
</protein>
<dbReference type="GO" id="GO:0070012">
    <property type="term" value="F:oligopeptidase activity"/>
    <property type="evidence" value="ECO:0007669"/>
    <property type="project" value="TreeGrafter"/>
</dbReference>
<dbReference type="InterPro" id="IPR023302">
    <property type="entry name" value="Pept_S9A_N"/>
</dbReference>
<dbReference type="Gene3D" id="2.130.10.120">
    <property type="entry name" value="Prolyl oligopeptidase, N-terminal domain"/>
    <property type="match status" value="1"/>
</dbReference>
<dbReference type="EMBL" id="ABIB01000011">
    <property type="protein sequence ID" value="EDP94985.1"/>
    <property type="molecule type" value="Genomic_DNA"/>
</dbReference>